<dbReference type="EMBL" id="KV417582">
    <property type="protein sequence ID" value="KZP17517.1"/>
    <property type="molecule type" value="Genomic_DNA"/>
</dbReference>
<keyword evidence="3" id="KW-1185">Reference proteome</keyword>
<proteinExistence type="predicted"/>
<dbReference type="Proteomes" id="UP000076532">
    <property type="component" value="Unassembled WGS sequence"/>
</dbReference>
<gene>
    <name evidence="2" type="ORF">FIBSPDRAFT_864961</name>
    <name evidence="1" type="ORF">FIBSPDRAFT_869885</name>
</gene>
<reference evidence="1 3" key="1">
    <citation type="journal article" date="2016" name="Mol. Biol. Evol.">
        <title>Comparative Genomics of Early-Diverging Mushroom-Forming Fungi Provides Insights into the Origins of Lignocellulose Decay Capabilities.</title>
        <authorList>
            <person name="Nagy L.G."/>
            <person name="Riley R."/>
            <person name="Tritt A."/>
            <person name="Adam C."/>
            <person name="Daum C."/>
            <person name="Floudas D."/>
            <person name="Sun H."/>
            <person name="Yadav J.S."/>
            <person name="Pangilinan J."/>
            <person name="Larsson K.H."/>
            <person name="Matsuura K."/>
            <person name="Barry K."/>
            <person name="Labutti K."/>
            <person name="Kuo R."/>
            <person name="Ohm R.A."/>
            <person name="Bhattacharya S.S."/>
            <person name="Shirouzu T."/>
            <person name="Yoshinaga Y."/>
            <person name="Martin F.M."/>
            <person name="Grigoriev I.V."/>
            <person name="Hibbett D.S."/>
        </authorList>
    </citation>
    <scope>NUCLEOTIDE SEQUENCE [LARGE SCALE GENOMIC DNA]</scope>
    <source>
        <strain evidence="1 3">CBS 109695</strain>
    </source>
</reference>
<evidence type="ECO:0000313" key="3">
    <source>
        <dbReference type="Proteomes" id="UP000076532"/>
    </source>
</evidence>
<feature type="non-terminal residue" evidence="1">
    <location>
        <position position="1"/>
    </location>
</feature>
<protein>
    <submittedName>
        <fullName evidence="1">Uncharacterized protein</fullName>
    </submittedName>
</protein>
<evidence type="ECO:0000313" key="2">
    <source>
        <dbReference type="EMBL" id="KZP17517.1"/>
    </source>
</evidence>
<dbReference type="EMBL" id="KV417642">
    <property type="protein sequence ID" value="KZP12759.1"/>
    <property type="molecule type" value="Genomic_DNA"/>
</dbReference>
<dbReference type="AlphaFoldDB" id="A0A166BLC9"/>
<name>A0A166BLC9_9AGAM</name>
<sequence length="58" mass="5639">MIAVGCGGGIAPILCRSPSNLVQSDSLTSCVANGCGAIGEGGGMSGNPLIKLPPRAIR</sequence>
<accession>A0A166BLC9</accession>
<evidence type="ECO:0000313" key="1">
    <source>
        <dbReference type="EMBL" id="KZP12759.1"/>
    </source>
</evidence>
<organism evidence="1 3">
    <name type="scientific">Athelia psychrophila</name>
    <dbReference type="NCBI Taxonomy" id="1759441"/>
    <lineage>
        <taxon>Eukaryota</taxon>
        <taxon>Fungi</taxon>
        <taxon>Dikarya</taxon>
        <taxon>Basidiomycota</taxon>
        <taxon>Agaricomycotina</taxon>
        <taxon>Agaricomycetes</taxon>
        <taxon>Agaricomycetidae</taxon>
        <taxon>Atheliales</taxon>
        <taxon>Atheliaceae</taxon>
        <taxon>Athelia</taxon>
    </lineage>
</organism>